<proteinExistence type="predicted"/>
<dbReference type="Proteomes" id="UP001304419">
    <property type="component" value="Chromosome 1"/>
</dbReference>
<keyword evidence="1" id="KW-1133">Transmembrane helix</keyword>
<sequence length="308" mass="36540">MHFMGGRKKGLALFDIETDGESFQTIQRETWRFHLVLDEGGFKRFLMFLPLGLCGALWFLLLFNVVLYFFTDEITSKELIDLFAGRFFFNVALSLFFLNIYPYFLRMLGHKYAYFDRVKQTVSFSFDVGSDELDEFGNQCFPWLDIEAEIFEQIGDMGVPRFFVRLVHKERDKYPKVNLRMDVVGIQNSAMYCHLRWELIIRHMDYTKPLPDIPIYELGRSKDDLTREFDKQNNRPKLFWAGFSLGEQSRLKRLYEEDAADFNFTYGPEREEIVKPWLKWKPDLTQEQVNKKQSFIKVALIQILTGLP</sequence>
<name>A0ABZ0MH70_9GAMM</name>
<feature type="transmembrane region" description="Helical" evidence="1">
    <location>
        <begin position="45"/>
        <end position="71"/>
    </location>
</feature>
<gene>
    <name evidence="2" type="ORF">R5H13_09145</name>
</gene>
<dbReference type="EMBL" id="CP137578">
    <property type="protein sequence ID" value="WOX30406.1"/>
    <property type="molecule type" value="Genomic_DNA"/>
</dbReference>
<evidence type="ECO:0000313" key="3">
    <source>
        <dbReference type="Proteomes" id="UP001304419"/>
    </source>
</evidence>
<evidence type="ECO:0000313" key="2">
    <source>
        <dbReference type="EMBL" id="WOX30406.1"/>
    </source>
</evidence>
<keyword evidence="3" id="KW-1185">Reference proteome</keyword>
<accession>A0ABZ0MH70</accession>
<keyword evidence="1" id="KW-0472">Membrane</keyword>
<feature type="transmembrane region" description="Helical" evidence="1">
    <location>
        <begin position="83"/>
        <end position="104"/>
    </location>
</feature>
<keyword evidence="1" id="KW-0812">Transmembrane</keyword>
<protein>
    <submittedName>
        <fullName evidence="2">Uncharacterized protein</fullName>
    </submittedName>
</protein>
<organism evidence="2 3">
    <name type="scientific">Pseudoalteromonas maricaloris</name>
    <dbReference type="NCBI Taxonomy" id="184924"/>
    <lineage>
        <taxon>Bacteria</taxon>
        <taxon>Pseudomonadati</taxon>
        <taxon>Pseudomonadota</taxon>
        <taxon>Gammaproteobacteria</taxon>
        <taxon>Alteromonadales</taxon>
        <taxon>Pseudoalteromonadaceae</taxon>
        <taxon>Pseudoalteromonas</taxon>
    </lineage>
</organism>
<dbReference type="RefSeq" id="WP_130126271.1">
    <property type="nucleotide sequence ID" value="NZ_CP137578.1"/>
</dbReference>
<evidence type="ECO:0000256" key="1">
    <source>
        <dbReference type="SAM" id="Phobius"/>
    </source>
</evidence>
<reference evidence="2 3" key="1">
    <citation type="submission" date="2023-10" db="EMBL/GenBank/DDBJ databases">
        <title>To unveil natural product biosynthetic capacity in Pseudoalteromonas.</title>
        <authorList>
            <person name="Wang J."/>
        </authorList>
    </citation>
    <scope>NUCLEOTIDE SEQUENCE [LARGE SCALE GENOMIC DNA]</scope>
    <source>
        <strain evidence="2 3">DSM 15914</strain>
    </source>
</reference>